<gene>
    <name evidence="2" type="ORF">K432DRAFT_169377</name>
</gene>
<dbReference type="EMBL" id="KV744809">
    <property type="protein sequence ID" value="OCK86120.1"/>
    <property type="molecule type" value="Genomic_DNA"/>
</dbReference>
<name>A0A8E2JKK4_9PEZI</name>
<dbReference type="Proteomes" id="UP000250266">
    <property type="component" value="Unassembled WGS sequence"/>
</dbReference>
<evidence type="ECO:0000313" key="2">
    <source>
        <dbReference type="EMBL" id="OCK86120.1"/>
    </source>
</evidence>
<keyword evidence="3" id="KW-1185">Reference proteome</keyword>
<feature type="region of interest" description="Disordered" evidence="1">
    <location>
        <begin position="1"/>
        <end position="29"/>
    </location>
</feature>
<protein>
    <submittedName>
        <fullName evidence="2">Uncharacterized protein</fullName>
    </submittedName>
</protein>
<organism evidence="2 3">
    <name type="scientific">Lepidopterella palustris CBS 459.81</name>
    <dbReference type="NCBI Taxonomy" id="1314670"/>
    <lineage>
        <taxon>Eukaryota</taxon>
        <taxon>Fungi</taxon>
        <taxon>Dikarya</taxon>
        <taxon>Ascomycota</taxon>
        <taxon>Pezizomycotina</taxon>
        <taxon>Dothideomycetes</taxon>
        <taxon>Pleosporomycetidae</taxon>
        <taxon>Mytilinidiales</taxon>
        <taxon>Argynnaceae</taxon>
        <taxon>Lepidopterella</taxon>
    </lineage>
</organism>
<proteinExistence type="predicted"/>
<evidence type="ECO:0000313" key="3">
    <source>
        <dbReference type="Proteomes" id="UP000250266"/>
    </source>
</evidence>
<sequence>MCSPRREGPDVSVRGPRRPAGEPLTPPQNSESYLFFQSISRSALAALVNTSKQHDPFEANFKLAGEMQAWSSRNRAEFNCDSIMGEIICCYDMLRAPGRIELHFTCETGLIITLEETREIGNWHWREHSDTEPYLDIGIGLRTALLGIPRRSLEY</sequence>
<evidence type="ECO:0000256" key="1">
    <source>
        <dbReference type="SAM" id="MobiDB-lite"/>
    </source>
</evidence>
<dbReference type="AlphaFoldDB" id="A0A8E2JKK4"/>
<reference evidence="2 3" key="1">
    <citation type="journal article" date="2016" name="Nat. Commun.">
        <title>Ectomycorrhizal ecology is imprinted in the genome of the dominant symbiotic fungus Cenococcum geophilum.</title>
        <authorList>
            <consortium name="DOE Joint Genome Institute"/>
            <person name="Peter M."/>
            <person name="Kohler A."/>
            <person name="Ohm R.A."/>
            <person name="Kuo A."/>
            <person name="Krutzmann J."/>
            <person name="Morin E."/>
            <person name="Arend M."/>
            <person name="Barry K.W."/>
            <person name="Binder M."/>
            <person name="Choi C."/>
            <person name="Clum A."/>
            <person name="Copeland A."/>
            <person name="Grisel N."/>
            <person name="Haridas S."/>
            <person name="Kipfer T."/>
            <person name="LaButti K."/>
            <person name="Lindquist E."/>
            <person name="Lipzen A."/>
            <person name="Maire R."/>
            <person name="Meier B."/>
            <person name="Mihaltcheva S."/>
            <person name="Molinier V."/>
            <person name="Murat C."/>
            <person name="Poggeler S."/>
            <person name="Quandt C.A."/>
            <person name="Sperisen C."/>
            <person name="Tritt A."/>
            <person name="Tisserant E."/>
            <person name="Crous P.W."/>
            <person name="Henrissat B."/>
            <person name="Nehls U."/>
            <person name="Egli S."/>
            <person name="Spatafora J.W."/>
            <person name="Grigoriev I.V."/>
            <person name="Martin F.M."/>
        </authorList>
    </citation>
    <scope>NUCLEOTIDE SEQUENCE [LARGE SCALE GENOMIC DNA]</scope>
    <source>
        <strain evidence="2 3">CBS 459.81</strain>
    </source>
</reference>
<accession>A0A8E2JKK4</accession>